<accession>A0A1M5H780</accession>
<proteinExistence type="predicted"/>
<dbReference type="PROSITE" id="PS51340">
    <property type="entry name" value="MOSC"/>
    <property type="match status" value="1"/>
</dbReference>
<dbReference type="SUPFAM" id="SSF50800">
    <property type="entry name" value="PK beta-barrel domain-like"/>
    <property type="match status" value="1"/>
</dbReference>
<sequence length="210" mass="24151">MKIISTNIGKATTFLWNGREEQTGIFKYPTDEPLFLGKMDVFKDTVIDRVHHAGINKACYLFASDHYPYWKGIYPELNWDWGMFGENLTVEGLDESEIRIGDIYKIGSVVVQVSQPREPCYKLGVRFGNAKILKEFIDHGYSGTYVRILEEGQVKNGDALSLLEKSKNILTVKECFHIILAKEKDPILLQKAIDNPSLPEYKRDRLKKYI</sequence>
<name>A0A1M5H780_9FLAO</name>
<gene>
    <name evidence="2" type="ORF">SAMN03080594_11320</name>
</gene>
<evidence type="ECO:0000313" key="2">
    <source>
        <dbReference type="EMBL" id="SHG11869.1"/>
    </source>
</evidence>
<dbReference type="Gene3D" id="2.40.33.20">
    <property type="entry name" value="PK beta-barrel domain-like"/>
    <property type="match status" value="1"/>
</dbReference>
<organism evidence="2 3">
    <name type="scientific">Arenibacter palladensis</name>
    <dbReference type="NCBI Taxonomy" id="237373"/>
    <lineage>
        <taxon>Bacteria</taxon>
        <taxon>Pseudomonadati</taxon>
        <taxon>Bacteroidota</taxon>
        <taxon>Flavobacteriia</taxon>
        <taxon>Flavobacteriales</taxon>
        <taxon>Flavobacteriaceae</taxon>
        <taxon>Arenibacter</taxon>
    </lineage>
</organism>
<dbReference type="Proteomes" id="UP000184406">
    <property type="component" value="Unassembled WGS sequence"/>
</dbReference>
<protein>
    <submittedName>
        <fullName evidence="2">MOSC domain-containing protein YiiM</fullName>
    </submittedName>
</protein>
<dbReference type="RefSeq" id="WP_072865564.1">
    <property type="nucleotide sequence ID" value="NZ_FQUX01000013.1"/>
</dbReference>
<keyword evidence="3" id="KW-1185">Reference proteome</keyword>
<dbReference type="InterPro" id="IPR005302">
    <property type="entry name" value="MoCF_Sase_C"/>
</dbReference>
<dbReference type="AlphaFoldDB" id="A0A1M5H780"/>
<dbReference type="GO" id="GO:0003824">
    <property type="term" value="F:catalytic activity"/>
    <property type="evidence" value="ECO:0007669"/>
    <property type="project" value="InterPro"/>
</dbReference>
<dbReference type="EMBL" id="FQUX01000013">
    <property type="protein sequence ID" value="SHG11869.1"/>
    <property type="molecule type" value="Genomic_DNA"/>
</dbReference>
<evidence type="ECO:0000313" key="3">
    <source>
        <dbReference type="Proteomes" id="UP000184406"/>
    </source>
</evidence>
<dbReference type="GO" id="GO:0030151">
    <property type="term" value="F:molybdenum ion binding"/>
    <property type="evidence" value="ECO:0007669"/>
    <property type="project" value="InterPro"/>
</dbReference>
<dbReference type="InterPro" id="IPR011037">
    <property type="entry name" value="Pyrv_Knase-like_insert_dom_sf"/>
</dbReference>
<dbReference type="PANTHER" id="PTHR30212:SF2">
    <property type="entry name" value="PROTEIN YIIM"/>
    <property type="match status" value="1"/>
</dbReference>
<dbReference type="PANTHER" id="PTHR30212">
    <property type="entry name" value="PROTEIN YIIM"/>
    <property type="match status" value="1"/>
</dbReference>
<reference evidence="3" key="1">
    <citation type="submission" date="2016-11" db="EMBL/GenBank/DDBJ databases">
        <authorList>
            <person name="Varghese N."/>
            <person name="Submissions S."/>
        </authorList>
    </citation>
    <scope>NUCLEOTIDE SEQUENCE [LARGE SCALE GENOMIC DNA]</scope>
    <source>
        <strain evidence="3">DSM 17539</strain>
    </source>
</reference>
<dbReference type="InterPro" id="IPR052353">
    <property type="entry name" value="Benzoxazolinone_Detox_Enz"/>
</dbReference>
<dbReference type="Pfam" id="PF03473">
    <property type="entry name" value="MOSC"/>
    <property type="match status" value="1"/>
</dbReference>
<dbReference type="OrthoDB" id="9786134at2"/>
<feature type="domain" description="MOSC" evidence="1">
    <location>
        <begin position="28"/>
        <end position="163"/>
    </location>
</feature>
<evidence type="ECO:0000259" key="1">
    <source>
        <dbReference type="PROSITE" id="PS51340"/>
    </source>
</evidence>
<dbReference type="GO" id="GO:0030170">
    <property type="term" value="F:pyridoxal phosphate binding"/>
    <property type="evidence" value="ECO:0007669"/>
    <property type="project" value="InterPro"/>
</dbReference>